<dbReference type="GO" id="GO:0030488">
    <property type="term" value="P:tRNA methylation"/>
    <property type="evidence" value="ECO:0007669"/>
    <property type="project" value="TreeGrafter"/>
</dbReference>
<dbReference type="EMBL" id="CP119879">
    <property type="protein sequence ID" value="WFD35345.1"/>
    <property type="molecule type" value="Genomic_DNA"/>
</dbReference>
<evidence type="ECO:0000256" key="3">
    <source>
        <dbReference type="SAM" id="MobiDB-lite"/>
    </source>
</evidence>
<dbReference type="GO" id="GO:0005737">
    <property type="term" value="C:cytoplasm"/>
    <property type="evidence" value="ECO:0007669"/>
    <property type="project" value="TreeGrafter"/>
</dbReference>
<evidence type="ECO:0000256" key="1">
    <source>
        <dbReference type="ARBA" id="ARBA00022603"/>
    </source>
</evidence>
<feature type="region of interest" description="Disordered" evidence="3">
    <location>
        <begin position="152"/>
        <end position="172"/>
    </location>
</feature>
<dbReference type="Proteomes" id="UP001219933">
    <property type="component" value="Chromosome 3"/>
</dbReference>
<dbReference type="InterPro" id="IPR013216">
    <property type="entry name" value="Methyltransf_11"/>
</dbReference>
<dbReference type="GO" id="GO:0106335">
    <property type="term" value="F:tRNA (5-carboxymethyluridine(34)-5-O)-methyltransferase activity"/>
    <property type="evidence" value="ECO:0007669"/>
    <property type="project" value="UniProtKB-EC"/>
</dbReference>
<dbReference type="GO" id="GO:0000049">
    <property type="term" value="F:tRNA binding"/>
    <property type="evidence" value="ECO:0007669"/>
    <property type="project" value="TreeGrafter"/>
</dbReference>
<dbReference type="Gene3D" id="3.40.50.150">
    <property type="entry name" value="Vaccinia Virus protein VP39"/>
    <property type="match status" value="1"/>
</dbReference>
<evidence type="ECO:0000256" key="2">
    <source>
        <dbReference type="ARBA" id="ARBA00022679"/>
    </source>
</evidence>
<dbReference type="InterPro" id="IPR051422">
    <property type="entry name" value="AlkB_tRNA_MeTrf/Diox"/>
</dbReference>
<dbReference type="InterPro" id="IPR029063">
    <property type="entry name" value="SAM-dependent_MTases_sf"/>
</dbReference>
<organism evidence="5 6">
    <name type="scientific">Malassezia cuniculi</name>
    <dbReference type="NCBI Taxonomy" id="948313"/>
    <lineage>
        <taxon>Eukaryota</taxon>
        <taxon>Fungi</taxon>
        <taxon>Dikarya</taxon>
        <taxon>Basidiomycota</taxon>
        <taxon>Ustilaginomycotina</taxon>
        <taxon>Malasseziomycetes</taxon>
        <taxon>Malasseziales</taxon>
        <taxon>Malasseziaceae</taxon>
        <taxon>Malassezia</taxon>
    </lineage>
</organism>
<accession>A0AAF0EUL6</accession>
<dbReference type="PANTHER" id="PTHR13069:SF21">
    <property type="entry name" value="ALKYLATED DNA REPAIR PROTEIN ALKB HOMOLOG 8"/>
    <property type="match status" value="1"/>
</dbReference>
<reference evidence="5" key="1">
    <citation type="submission" date="2023-03" db="EMBL/GenBank/DDBJ databases">
        <title>Mating type loci evolution in Malassezia.</title>
        <authorList>
            <person name="Coelho M.A."/>
        </authorList>
    </citation>
    <scope>NUCLEOTIDE SEQUENCE</scope>
    <source>
        <strain evidence="5">CBS 11721</strain>
    </source>
</reference>
<name>A0AAF0EUL6_9BASI</name>
<dbReference type="GO" id="GO:0002098">
    <property type="term" value="P:tRNA wobble uridine modification"/>
    <property type="evidence" value="ECO:0007669"/>
    <property type="project" value="TreeGrafter"/>
</dbReference>
<dbReference type="Pfam" id="PF08241">
    <property type="entry name" value="Methyltransf_11"/>
    <property type="match status" value="1"/>
</dbReference>
<proteinExistence type="predicted"/>
<gene>
    <name evidence="5" type="primary">TRM9_1</name>
    <name evidence="5" type="ORF">MCUN1_002197</name>
</gene>
<dbReference type="GO" id="GO:0005634">
    <property type="term" value="C:nucleus"/>
    <property type="evidence" value="ECO:0007669"/>
    <property type="project" value="TreeGrafter"/>
</dbReference>
<dbReference type="EC" id="2.1.1.229" evidence="5"/>
<evidence type="ECO:0000313" key="5">
    <source>
        <dbReference type="EMBL" id="WFD35345.1"/>
    </source>
</evidence>
<dbReference type="CDD" id="cd02440">
    <property type="entry name" value="AdoMet_MTases"/>
    <property type="match status" value="1"/>
</dbReference>
<sequence>MARAPVTPAREFADARAFEEDNVHAWVVPADRPWPLVPAFLATLPPGSVGADLGCGNGKYLGVASVVDGSGHLLTIGSDRCAPLVSDAQKNAKNARLNEVAVADALCSGFRAQTFDYALSIATIHHFSTEERRRQSVQEMIRVVKPVRCAATPGAADTRESSEAGGGPPVITGHGPGRFMIYVWALEQRGGGRRQFDTALAEQGDATVQDVLVPWVSTGQHNAQGVHERCELLSNQTTIYFVSAN</sequence>
<keyword evidence="6" id="KW-1185">Reference proteome</keyword>
<keyword evidence="1 5" id="KW-0489">Methyltransferase</keyword>
<dbReference type="PANTHER" id="PTHR13069">
    <property type="entry name" value="ALKYLATED DNA REPAIR PROTEIN ALKB HOMOLOG 8"/>
    <property type="match status" value="1"/>
</dbReference>
<protein>
    <submittedName>
        <fullName evidence="5">tRNA (Carboxymethyluridine(34)-5-O)-methyltransferase</fullName>
        <ecNumber evidence="5">2.1.1.229</ecNumber>
    </submittedName>
</protein>
<dbReference type="AlphaFoldDB" id="A0AAF0EUL6"/>
<dbReference type="SUPFAM" id="SSF53335">
    <property type="entry name" value="S-adenosyl-L-methionine-dependent methyltransferases"/>
    <property type="match status" value="1"/>
</dbReference>
<evidence type="ECO:0000259" key="4">
    <source>
        <dbReference type="Pfam" id="PF08241"/>
    </source>
</evidence>
<feature type="domain" description="Methyltransferase type 11" evidence="4">
    <location>
        <begin position="52"/>
        <end position="146"/>
    </location>
</feature>
<evidence type="ECO:0000313" key="6">
    <source>
        <dbReference type="Proteomes" id="UP001219933"/>
    </source>
</evidence>
<dbReference type="GO" id="GO:0008757">
    <property type="term" value="F:S-adenosylmethionine-dependent methyltransferase activity"/>
    <property type="evidence" value="ECO:0007669"/>
    <property type="project" value="InterPro"/>
</dbReference>
<keyword evidence="2 5" id="KW-0808">Transferase</keyword>